<dbReference type="RefSeq" id="XP_033350562.1">
    <property type="nucleotide sequence ID" value="XM_033494671.1"/>
</dbReference>
<name>A0A6J3KBW8_9HYME</name>
<keyword evidence="2" id="KW-1185">Reference proteome</keyword>
<reference evidence="3" key="1">
    <citation type="submission" date="2025-08" db="UniProtKB">
        <authorList>
            <consortium name="RefSeq"/>
        </authorList>
    </citation>
    <scope>IDENTIFICATION</scope>
    <source>
        <tissue evidence="3">Muscle</tissue>
    </source>
</reference>
<dbReference type="Proteomes" id="UP000504631">
    <property type="component" value="Unplaced"/>
</dbReference>
<dbReference type="KEGG" id="bvk:117233932"/>
<feature type="region of interest" description="Disordered" evidence="1">
    <location>
        <begin position="43"/>
        <end position="65"/>
    </location>
</feature>
<organism evidence="2 3">
    <name type="scientific">Bombus vosnesenskii</name>
    <dbReference type="NCBI Taxonomy" id="207650"/>
    <lineage>
        <taxon>Eukaryota</taxon>
        <taxon>Metazoa</taxon>
        <taxon>Ecdysozoa</taxon>
        <taxon>Arthropoda</taxon>
        <taxon>Hexapoda</taxon>
        <taxon>Insecta</taxon>
        <taxon>Pterygota</taxon>
        <taxon>Neoptera</taxon>
        <taxon>Endopterygota</taxon>
        <taxon>Hymenoptera</taxon>
        <taxon>Apocrita</taxon>
        <taxon>Aculeata</taxon>
        <taxon>Apoidea</taxon>
        <taxon>Anthophila</taxon>
        <taxon>Apidae</taxon>
        <taxon>Bombus</taxon>
        <taxon>Pyrobombus</taxon>
    </lineage>
</organism>
<protein>
    <submittedName>
        <fullName evidence="3">Keratin, type II cytoskeletal 1-like</fullName>
    </submittedName>
</protein>
<dbReference type="GeneID" id="117233932"/>
<sequence>MRYHFNIFSGGGGGGGGGYGGGGGGGYGGGGGGGYGGGGGGGYGGGGGDYGAPPPSSYGAPSGGGGGGGGYGGWGRSFGRRFITSNLGKTGYATESKDSSLKTEQLVSRTDSIAYQNYGHPSVIANITYLNWNSSNTVEPQKYQYLTNNVANVVNSDKMEPSSSSESDNYDIETYQVDDSIGDSRGYVTDSKPNYLDNSGHVTSTNHVASNHDTSVMHSVYNDEWQPTEEKFSSNLSRI</sequence>
<dbReference type="AlphaFoldDB" id="A0A6J3KBW8"/>
<proteinExistence type="predicted"/>
<accession>A0A6J3KBW8</accession>
<evidence type="ECO:0000313" key="3">
    <source>
        <dbReference type="RefSeq" id="XP_033350562.1"/>
    </source>
</evidence>
<evidence type="ECO:0000313" key="2">
    <source>
        <dbReference type="Proteomes" id="UP000504631"/>
    </source>
</evidence>
<evidence type="ECO:0000256" key="1">
    <source>
        <dbReference type="SAM" id="MobiDB-lite"/>
    </source>
</evidence>
<gene>
    <name evidence="3" type="primary">LOC117233932</name>
</gene>